<organism evidence="2 3">
    <name type="scientific">Pyricularia oryzae (strain 70-15 / ATCC MYA-4617 / FGSC 8958)</name>
    <name type="common">Rice blast fungus</name>
    <name type="synonym">Magnaporthe oryzae</name>
    <dbReference type="NCBI Taxonomy" id="242507"/>
    <lineage>
        <taxon>Eukaryota</taxon>
        <taxon>Fungi</taxon>
        <taxon>Dikarya</taxon>
        <taxon>Ascomycota</taxon>
        <taxon>Pezizomycotina</taxon>
        <taxon>Sordariomycetes</taxon>
        <taxon>Sordariomycetidae</taxon>
        <taxon>Magnaporthales</taxon>
        <taxon>Pyriculariaceae</taxon>
        <taxon>Pyricularia</taxon>
    </lineage>
</organism>
<dbReference type="OMA" id="HADCSPI"/>
<accession>G4NCE8</accession>
<name>G4NCE8_PYRO7</name>
<evidence type="ECO:0000313" key="2">
    <source>
        <dbReference type="EMBL" id="EHA49097.1"/>
    </source>
</evidence>
<keyword evidence="1" id="KW-1133">Transmembrane helix</keyword>
<dbReference type="KEGG" id="mgr:MGG_00395"/>
<dbReference type="eggNOG" id="ENOG502S6M4">
    <property type="taxonomic scope" value="Eukaryota"/>
</dbReference>
<feature type="transmembrane region" description="Helical" evidence="1">
    <location>
        <begin position="15"/>
        <end position="37"/>
    </location>
</feature>
<reference evidence="2 3" key="1">
    <citation type="journal article" date="2005" name="Nature">
        <title>The genome sequence of the rice blast fungus Magnaporthe grisea.</title>
        <authorList>
            <person name="Dean R.A."/>
            <person name="Talbot N.J."/>
            <person name="Ebbole D.J."/>
            <person name="Farman M.L."/>
            <person name="Mitchell T.K."/>
            <person name="Orbach M.J."/>
            <person name="Thon M."/>
            <person name="Kulkarni R."/>
            <person name="Xu J.R."/>
            <person name="Pan H."/>
            <person name="Read N.D."/>
            <person name="Lee Y.H."/>
            <person name="Carbone I."/>
            <person name="Brown D."/>
            <person name="Oh Y.Y."/>
            <person name="Donofrio N."/>
            <person name="Jeong J.S."/>
            <person name="Soanes D.M."/>
            <person name="Djonovic S."/>
            <person name="Kolomiets E."/>
            <person name="Rehmeyer C."/>
            <person name="Li W."/>
            <person name="Harding M."/>
            <person name="Kim S."/>
            <person name="Lebrun M.H."/>
            <person name="Bohnert H."/>
            <person name="Coughlan S."/>
            <person name="Butler J."/>
            <person name="Calvo S."/>
            <person name="Ma L.J."/>
            <person name="Nicol R."/>
            <person name="Purcell S."/>
            <person name="Nusbaum C."/>
            <person name="Galagan J.E."/>
            <person name="Birren B.W."/>
        </authorList>
    </citation>
    <scope>NUCLEOTIDE SEQUENCE [LARGE SCALE GENOMIC DNA]</scope>
    <source>
        <strain evidence="3">70-15 / ATCC MYA-4617 / FGSC 8958</strain>
    </source>
</reference>
<sequence>MSTSILIRLDESGNIGNVAVASVTTASFCLLWVYVATRVSRHDPARKTFAVWMQILLPIQVLLAVLYLSESATKIQYGYITRPEPDSLYPWRSWSSRNKYYDTDTLQLAIRLARISGLVNLFSRLADAVILIIFFELGHGFMYARLGTVTVYRSVLRSLSVTIALVAAVTALASTGIYMANVESWLEEIYKYHEHWSMTDFRTYANATVAADVLRWAATLPAIAYAAHVVKVWSGPGIRLITGRYLFAIGIMFLRCFTFIGFEGTLGPDMTPSDPAAARGTFREGSSWPSVKLAAHALSWFFFVMVTVILASFGAKNNDGLWTTKQPFHADCSPIPDPTFGDEGQSTVMMNQLHVSDDERTMVSIGSMGRSAARHDGQTRV</sequence>
<dbReference type="Proteomes" id="UP000009058">
    <property type="component" value="Chromosome 5"/>
</dbReference>
<dbReference type="STRING" id="242507.G4NCE8"/>
<keyword evidence="1" id="KW-0472">Membrane</keyword>
<evidence type="ECO:0000313" key="3">
    <source>
        <dbReference type="Proteomes" id="UP000009058"/>
    </source>
</evidence>
<feature type="transmembrane region" description="Helical" evidence="1">
    <location>
        <begin position="49"/>
        <end position="69"/>
    </location>
</feature>
<dbReference type="GeneID" id="2674180"/>
<feature type="transmembrane region" description="Helical" evidence="1">
    <location>
        <begin position="128"/>
        <end position="146"/>
    </location>
</feature>
<dbReference type="EMBL" id="CM001235">
    <property type="protein sequence ID" value="EHA49097.1"/>
    <property type="molecule type" value="Genomic_DNA"/>
</dbReference>
<reference key="2">
    <citation type="submission" date="2011-05" db="EMBL/GenBank/DDBJ databases">
        <title>The Genome Sequence of Magnaporthe oryzae 70-15.</title>
        <authorList>
            <consortium name="The Broad Institute Genome Sequencing Platform"/>
            <person name="Ma L.-J."/>
            <person name="Dead R."/>
            <person name="Young S.K."/>
            <person name="Zeng Q."/>
            <person name="Gargeya S."/>
            <person name="Fitzgerald M."/>
            <person name="Haas B."/>
            <person name="Abouelleil A."/>
            <person name="Alvarado L."/>
            <person name="Arachchi H.M."/>
            <person name="Berlin A."/>
            <person name="Brown A."/>
            <person name="Chapman S.B."/>
            <person name="Chen Z."/>
            <person name="Dunbar C."/>
            <person name="Freedman E."/>
            <person name="Gearin G."/>
            <person name="Gellesch M."/>
            <person name="Goldberg J."/>
            <person name="Griggs A."/>
            <person name="Gujja S."/>
            <person name="Heiman D."/>
            <person name="Howarth C."/>
            <person name="Larson L."/>
            <person name="Lui A."/>
            <person name="MacDonald P.J.P."/>
            <person name="Mehta T."/>
            <person name="Montmayeur A."/>
            <person name="Murphy C."/>
            <person name="Neiman D."/>
            <person name="Pearson M."/>
            <person name="Priest M."/>
            <person name="Roberts A."/>
            <person name="Saif S."/>
            <person name="Shea T."/>
            <person name="Shenoy N."/>
            <person name="Sisk P."/>
            <person name="Stolte C."/>
            <person name="Sykes S."/>
            <person name="Yandava C."/>
            <person name="Wortman J."/>
            <person name="Nusbaum C."/>
            <person name="Birren B."/>
        </authorList>
    </citation>
    <scope>NUCLEOTIDE SEQUENCE</scope>
    <source>
        <strain>70-15</strain>
    </source>
</reference>
<protein>
    <submittedName>
        <fullName evidence="2">Uncharacterized protein</fullName>
    </submittedName>
</protein>
<gene>
    <name evidence="2" type="ORF">MGG_00395</name>
</gene>
<dbReference type="VEuPathDB" id="FungiDB:MGG_00395"/>
<evidence type="ECO:0000256" key="1">
    <source>
        <dbReference type="SAM" id="Phobius"/>
    </source>
</evidence>
<dbReference type="OrthoDB" id="5221182at2759"/>
<dbReference type="RefSeq" id="XP_003718681.1">
    <property type="nucleotide sequence ID" value="XM_003718633.1"/>
</dbReference>
<dbReference type="InParanoid" id="G4NCE8"/>
<keyword evidence="3" id="KW-1185">Reference proteome</keyword>
<feature type="transmembrane region" description="Helical" evidence="1">
    <location>
        <begin position="158"/>
        <end position="180"/>
    </location>
</feature>
<dbReference type="HOGENOM" id="CLU_725764_0_0_1"/>
<feature type="transmembrane region" description="Helical" evidence="1">
    <location>
        <begin position="293"/>
        <end position="315"/>
    </location>
</feature>
<feature type="transmembrane region" description="Helical" evidence="1">
    <location>
        <begin position="245"/>
        <end position="262"/>
    </location>
</feature>
<dbReference type="AlphaFoldDB" id="G4NCE8"/>
<proteinExistence type="predicted"/>
<keyword evidence="1" id="KW-0812">Transmembrane</keyword>